<dbReference type="SUPFAM" id="SSF52922">
    <property type="entry name" value="TK C-terminal domain-like"/>
    <property type="match status" value="1"/>
</dbReference>
<evidence type="ECO:0000256" key="1">
    <source>
        <dbReference type="ARBA" id="ARBA00001964"/>
    </source>
</evidence>
<dbReference type="EC" id="1.2.4.4" evidence="3"/>
<dbReference type="PANTHER" id="PTHR42980">
    <property type="entry name" value="2-OXOISOVALERATE DEHYDROGENASE SUBUNIT BETA-RELATED"/>
    <property type="match status" value="1"/>
</dbReference>
<proteinExistence type="predicted"/>
<dbReference type="SMART" id="SM00861">
    <property type="entry name" value="Transket_pyr"/>
    <property type="match status" value="1"/>
</dbReference>
<dbReference type="Gene3D" id="3.40.50.920">
    <property type="match status" value="1"/>
</dbReference>
<dbReference type="EMBL" id="LRDC01000001">
    <property type="protein sequence ID" value="KVX03567.1"/>
    <property type="molecule type" value="Genomic_DNA"/>
</dbReference>
<dbReference type="InterPro" id="IPR033248">
    <property type="entry name" value="Transketolase_C"/>
</dbReference>
<dbReference type="InterPro" id="IPR001017">
    <property type="entry name" value="DH_E1"/>
</dbReference>
<comment type="caution">
    <text evidence="7">The sequence shown here is derived from an EMBL/GenBank/DDBJ whole genome shotgun (WGS) entry which is preliminary data.</text>
</comment>
<evidence type="ECO:0000256" key="3">
    <source>
        <dbReference type="ARBA" id="ARBA00012277"/>
    </source>
</evidence>
<dbReference type="Pfam" id="PF02780">
    <property type="entry name" value="Transketolase_C"/>
    <property type="match status" value="1"/>
</dbReference>
<dbReference type="SUPFAM" id="SSF52518">
    <property type="entry name" value="Thiamin diphosphate-binding fold (THDP-binding)"/>
    <property type="match status" value="2"/>
</dbReference>
<dbReference type="InterPro" id="IPR029061">
    <property type="entry name" value="THDP-binding"/>
</dbReference>
<accession>A0A106C3H7</accession>
<dbReference type="Pfam" id="PF02779">
    <property type="entry name" value="Transket_pyr"/>
    <property type="match status" value="1"/>
</dbReference>
<comment type="function">
    <text evidence="2">E1 component of the 2-oxoglutarate dehydrogenase (OGDH) complex which catalyzes the decarboxylation of 2-oxoglutarate, the first step in the conversion of 2-oxoglutarate to succinyl-CoA and CO(2).</text>
</comment>
<dbReference type="Pfam" id="PF00676">
    <property type="entry name" value="E1_dh"/>
    <property type="match status" value="1"/>
</dbReference>
<dbReference type="GO" id="GO:0009083">
    <property type="term" value="P:branched-chain amino acid catabolic process"/>
    <property type="evidence" value="ECO:0007669"/>
    <property type="project" value="TreeGrafter"/>
</dbReference>
<dbReference type="Gene3D" id="3.40.50.970">
    <property type="match status" value="2"/>
</dbReference>
<organism evidence="7">
    <name type="scientific">Shewanella frigidimarina</name>
    <dbReference type="NCBI Taxonomy" id="56812"/>
    <lineage>
        <taxon>Bacteria</taxon>
        <taxon>Pseudomonadati</taxon>
        <taxon>Pseudomonadota</taxon>
        <taxon>Gammaproteobacteria</taxon>
        <taxon>Alteromonadales</taxon>
        <taxon>Shewanellaceae</taxon>
        <taxon>Shewanella</taxon>
    </lineage>
</organism>
<evidence type="ECO:0000256" key="4">
    <source>
        <dbReference type="ARBA" id="ARBA00023002"/>
    </source>
</evidence>
<evidence type="ECO:0000256" key="5">
    <source>
        <dbReference type="ARBA" id="ARBA00023052"/>
    </source>
</evidence>
<dbReference type="InterPro" id="IPR009014">
    <property type="entry name" value="Transketo_C/PFOR_II"/>
</dbReference>
<feature type="domain" description="Transketolase-like pyrimidine-binding" evidence="6">
    <location>
        <begin position="401"/>
        <end position="582"/>
    </location>
</feature>
<keyword evidence="4" id="KW-0560">Oxidoreductase</keyword>
<protein>
    <recommendedName>
        <fullName evidence="3">3-methyl-2-oxobutanoate dehydrogenase (2-methylpropanoyl-transferring)</fullName>
        <ecNumber evidence="3">1.2.4.4</ecNumber>
    </recommendedName>
</protein>
<keyword evidence="5" id="KW-0786">Thiamine pyrophosphate</keyword>
<evidence type="ECO:0000259" key="6">
    <source>
        <dbReference type="SMART" id="SM00861"/>
    </source>
</evidence>
<evidence type="ECO:0000313" key="8">
    <source>
        <dbReference type="Proteomes" id="UP000055702"/>
    </source>
</evidence>
<dbReference type="AlphaFoldDB" id="A0A106C3H7"/>
<dbReference type="GO" id="GO:0003863">
    <property type="term" value="F:branched-chain 2-oxo acid dehydrogenase activity"/>
    <property type="evidence" value="ECO:0007669"/>
    <property type="project" value="UniProtKB-EC"/>
</dbReference>
<dbReference type="Proteomes" id="UP000055702">
    <property type="component" value="Unassembled WGS sequence"/>
</dbReference>
<name>A0A106C3H7_SHEFR</name>
<comment type="cofactor">
    <cofactor evidence="1">
        <name>thiamine diphosphate</name>
        <dbReference type="ChEBI" id="CHEBI:58937"/>
    </cofactor>
</comment>
<dbReference type="InterPro" id="IPR005475">
    <property type="entry name" value="Transketolase-like_Pyr-bd"/>
</dbReference>
<evidence type="ECO:0000313" key="7">
    <source>
        <dbReference type="EMBL" id="KVX03567.1"/>
    </source>
</evidence>
<dbReference type="RefSeq" id="WP_059744258.1">
    <property type="nucleotide sequence ID" value="NZ_LRDC01000001.1"/>
</dbReference>
<sequence>MEDRAIALERQFLDRVLQQDFEDIGEGWEHKALGLSDADFLGMFESQLKSRLLDLESRRMRARNQGFYTIGSSGHEGNAALGMVTRPTDMAFLHYRSAAFMIERGRHVSGETQLWDMLLSFAASSDDPISGGRHKVLGSKALFIPPQTSTIASHLPKAVGAALSIPLTQRMGVKARMPRDSIVICNFGDASANHASAQTAINAACWTAYQQVPLPLMFVCEDNGIGISTRTPNGWIAANFSQRPALKYFYCDGRDLLDTYKVSKQAADYVRRYRKPVFLHVRTIRLMGHAGSDAEVAYMSKKDILQNEVQDPLLITAKQIIEAGLLRGNEIVELYQELKSRISAIAIQAIQRPKLNSNEQIMQSIIPSKLSTCEQILIKPLSQNAYDLLMSVDKLSLNKPVHMAKMINLTLAELMARFSNIVVCGEDVGKKGGVYNVTSRLIDRFGPNRVINTLLDETSILGLAIGLAHNGILPIPEIQFLAYVHNAEDQIRGEAATLSFFSNGQFSNPMVIRIAGLGYQQGFGGHFHNDNSFTVFRDIPGLILACPSNGTDAMCMLRECVRLALEEQRIIVFLEPIALYMARDLHEPNDNLWTGNYVNQADSLRLAYGELGIYGNGKALCIISYGNGYYLSRQAEKILGQKGVNVTVIDLRYLVPLNEDAITECVNEFKHVLIVDECRRSGSVSEAIITFLHERLDIQCPKIERITAEDCYIPIGNVATLPLPTRDAIVKAALILVNHSSVNRLCQECF</sequence>
<gene>
    <name evidence="7" type="ORF">AWJ07_03150</name>
</gene>
<evidence type="ECO:0000256" key="2">
    <source>
        <dbReference type="ARBA" id="ARBA00003906"/>
    </source>
</evidence>
<dbReference type="GO" id="GO:0007584">
    <property type="term" value="P:response to nutrient"/>
    <property type="evidence" value="ECO:0007669"/>
    <property type="project" value="TreeGrafter"/>
</dbReference>
<reference evidence="7 8" key="1">
    <citation type="submission" date="2016-01" db="EMBL/GenBank/DDBJ databases">
        <title>Draft genome of the antarctic isolate Shewanella frigidimarina Ag06-30.</title>
        <authorList>
            <person name="Parmeciano Di Noto G."/>
            <person name="Vazquez S."/>
            <person name="Mac Cormack W."/>
            <person name="Iriarte A."/>
            <person name="Quiroga C."/>
        </authorList>
    </citation>
    <scope>NUCLEOTIDE SEQUENCE [LARGE SCALE GENOMIC DNA]</scope>
    <source>
        <strain evidence="7 8">Ag06-30</strain>
    </source>
</reference>
<dbReference type="PANTHER" id="PTHR42980:SF1">
    <property type="entry name" value="2-OXOISOVALERATE DEHYDROGENASE SUBUNIT BETA, MITOCHONDRIAL"/>
    <property type="match status" value="1"/>
</dbReference>